<evidence type="ECO:0000256" key="2">
    <source>
        <dbReference type="ARBA" id="ARBA00004323"/>
    </source>
</evidence>
<comment type="pathway">
    <text evidence="3">Protein modification; protein glycosylation.</text>
</comment>
<dbReference type="InterPro" id="IPR011705">
    <property type="entry name" value="BACK"/>
</dbReference>
<dbReference type="SMART" id="SM00612">
    <property type="entry name" value="Kelch"/>
    <property type="match status" value="5"/>
</dbReference>
<evidence type="ECO:0000313" key="22">
    <source>
        <dbReference type="EMBL" id="CAD7278037.1"/>
    </source>
</evidence>
<evidence type="ECO:0000256" key="16">
    <source>
        <dbReference type="ARBA" id="ARBA00023136"/>
    </source>
</evidence>
<dbReference type="InterPro" id="IPR029044">
    <property type="entry name" value="Nucleotide-diphossugar_trans"/>
</dbReference>
<feature type="compositionally biased region" description="Basic and acidic residues" evidence="19">
    <location>
        <begin position="153"/>
        <end position="200"/>
    </location>
</feature>
<keyword evidence="14 20" id="KW-1133">Transmembrane helix</keyword>
<keyword evidence="23" id="KW-1185">Reference proteome</keyword>
<keyword evidence="13" id="KW-0735">Signal-anchor</keyword>
<dbReference type="InterPro" id="IPR015915">
    <property type="entry name" value="Kelch-typ_b-propeller"/>
</dbReference>
<dbReference type="SMART" id="SM00364">
    <property type="entry name" value="LRR_BAC"/>
    <property type="match status" value="3"/>
</dbReference>
<keyword evidence="11" id="KW-0430">Lectin</keyword>
<comment type="cofactor">
    <cofactor evidence="1">
        <name>Mn(2+)</name>
        <dbReference type="ChEBI" id="CHEBI:29035"/>
    </cofactor>
</comment>
<evidence type="ECO:0000256" key="6">
    <source>
        <dbReference type="ARBA" id="ARBA00022614"/>
    </source>
</evidence>
<dbReference type="SUPFAM" id="SSF50370">
    <property type="entry name" value="Ricin B-like lectins"/>
    <property type="match status" value="1"/>
</dbReference>
<dbReference type="Pfam" id="PF00651">
    <property type="entry name" value="BTB"/>
    <property type="match status" value="1"/>
</dbReference>
<dbReference type="PROSITE" id="PS50097">
    <property type="entry name" value="BTB"/>
    <property type="match status" value="1"/>
</dbReference>
<dbReference type="SMART" id="SM00369">
    <property type="entry name" value="LRR_TYP"/>
    <property type="match status" value="3"/>
</dbReference>
<evidence type="ECO:0000313" key="23">
    <source>
        <dbReference type="Proteomes" id="UP000678499"/>
    </source>
</evidence>
<dbReference type="Pfam" id="PF00535">
    <property type="entry name" value="Glycos_transf_2"/>
    <property type="match status" value="1"/>
</dbReference>
<dbReference type="InterPro" id="IPR001173">
    <property type="entry name" value="Glyco_trans_2-like"/>
</dbReference>
<feature type="domain" description="BTB" evidence="21">
    <location>
        <begin position="1027"/>
        <end position="1095"/>
    </location>
</feature>
<dbReference type="GO" id="GO:0046872">
    <property type="term" value="F:metal ion binding"/>
    <property type="evidence" value="ECO:0007669"/>
    <property type="project" value="UniProtKB-KW"/>
</dbReference>
<keyword evidence="15" id="KW-0333">Golgi apparatus</keyword>
<evidence type="ECO:0000256" key="1">
    <source>
        <dbReference type="ARBA" id="ARBA00001936"/>
    </source>
</evidence>
<gene>
    <name evidence="22" type="ORF">NMOB1V02_LOCUS5752</name>
</gene>
<evidence type="ECO:0000256" key="10">
    <source>
        <dbReference type="ARBA" id="ARBA00022723"/>
    </source>
</evidence>
<dbReference type="SUPFAM" id="SSF52058">
    <property type="entry name" value="L domain-like"/>
    <property type="match status" value="1"/>
</dbReference>
<evidence type="ECO:0000256" key="18">
    <source>
        <dbReference type="ARBA" id="ARBA00023211"/>
    </source>
</evidence>
<proteinExistence type="inferred from homology"/>
<dbReference type="Proteomes" id="UP000678499">
    <property type="component" value="Unassembled WGS sequence"/>
</dbReference>
<evidence type="ECO:0000256" key="17">
    <source>
        <dbReference type="ARBA" id="ARBA00023157"/>
    </source>
</evidence>
<dbReference type="CDD" id="cd02510">
    <property type="entry name" value="pp-GalNAc-T"/>
    <property type="match status" value="1"/>
</dbReference>
<dbReference type="EMBL" id="CAJPEX010001091">
    <property type="protein sequence ID" value="CAG0918189.1"/>
    <property type="molecule type" value="Genomic_DNA"/>
</dbReference>
<evidence type="ECO:0000256" key="19">
    <source>
        <dbReference type="SAM" id="MobiDB-lite"/>
    </source>
</evidence>
<dbReference type="SUPFAM" id="SSF54695">
    <property type="entry name" value="POZ domain"/>
    <property type="match status" value="1"/>
</dbReference>
<evidence type="ECO:0000256" key="3">
    <source>
        <dbReference type="ARBA" id="ARBA00004922"/>
    </source>
</evidence>
<evidence type="ECO:0000256" key="12">
    <source>
        <dbReference type="ARBA" id="ARBA00022737"/>
    </source>
</evidence>
<evidence type="ECO:0000256" key="11">
    <source>
        <dbReference type="ARBA" id="ARBA00022734"/>
    </source>
</evidence>
<keyword evidence="16 20" id="KW-0472">Membrane</keyword>
<keyword evidence="9 20" id="KW-0812">Transmembrane</keyword>
<dbReference type="PANTHER" id="PTHR11675">
    <property type="entry name" value="N-ACETYLGALACTOSAMINYLTRANSFERASE"/>
    <property type="match status" value="1"/>
</dbReference>
<accession>A0A7R9GD56</accession>
<keyword evidence="17" id="KW-1015">Disulfide bond</keyword>
<dbReference type="InterPro" id="IPR001611">
    <property type="entry name" value="Leu-rich_rpt"/>
</dbReference>
<dbReference type="Gene3D" id="2.120.10.80">
    <property type="entry name" value="Kelch-type beta propeller"/>
    <property type="match status" value="2"/>
</dbReference>
<feature type="transmembrane region" description="Helical" evidence="20">
    <location>
        <begin position="384"/>
        <end position="401"/>
    </location>
</feature>
<dbReference type="InterPro" id="IPR006652">
    <property type="entry name" value="Kelch_1"/>
</dbReference>
<dbReference type="PANTHER" id="PTHR11675:SF43">
    <property type="entry name" value="POLYPEPTIDE N-ACETYLGALACTOSAMINYLTRANSFERASE 1"/>
    <property type="match status" value="1"/>
</dbReference>
<dbReference type="Gene3D" id="2.80.10.50">
    <property type="match status" value="1"/>
</dbReference>
<feature type="region of interest" description="Disordered" evidence="19">
    <location>
        <begin position="153"/>
        <end position="206"/>
    </location>
</feature>
<dbReference type="Pfam" id="PF13855">
    <property type="entry name" value="LRR_8"/>
    <property type="match status" value="1"/>
</dbReference>
<dbReference type="GO" id="GO:0000139">
    <property type="term" value="C:Golgi membrane"/>
    <property type="evidence" value="ECO:0007669"/>
    <property type="project" value="UniProtKB-SubCell"/>
</dbReference>
<organism evidence="22">
    <name type="scientific">Notodromas monacha</name>
    <dbReference type="NCBI Taxonomy" id="399045"/>
    <lineage>
        <taxon>Eukaryota</taxon>
        <taxon>Metazoa</taxon>
        <taxon>Ecdysozoa</taxon>
        <taxon>Arthropoda</taxon>
        <taxon>Crustacea</taxon>
        <taxon>Oligostraca</taxon>
        <taxon>Ostracoda</taxon>
        <taxon>Podocopa</taxon>
        <taxon>Podocopida</taxon>
        <taxon>Cypridocopina</taxon>
        <taxon>Cypridoidea</taxon>
        <taxon>Cyprididae</taxon>
        <taxon>Notodromas</taxon>
    </lineage>
</organism>
<dbReference type="FunFam" id="1.25.40.420:FF:000001">
    <property type="entry name" value="Kelch-like family member 12"/>
    <property type="match status" value="1"/>
</dbReference>
<dbReference type="FunFam" id="3.90.550.10:FF:000021">
    <property type="entry name" value="Polypeptide N-acetylgalactosaminyltransferase"/>
    <property type="match status" value="1"/>
</dbReference>
<evidence type="ECO:0000256" key="5">
    <source>
        <dbReference type="ARBA" id="ARBA00022441"/>
    </source>
</evidence>
<dbReference type="Pfam" id="PF07707">
    <property type="entry name" value="BACK"/>
    <property type="match status" value="1"/>
</dbReference>
<dbReference type="Pfam" id="PF01344">
    <property type="entry name" value="Kelch_1"/>
    <property type="match status" value="1"/>
</dbReference>
<dbReference type="EMBL" id="OA883128">
    <property type="protein sequence ID" value="CAD7278037.1"/>
    <property type="molecule type" value="Genomic_DNA"/>
</dbReference>
<dbReference type="InterPro" id="IPR000772">
    <property type="entry name" value="Ricin_B_lectin"/>
</dbReference>
<dbReference type="SMART" id="SM00875">
    <property type="entry name" value="BACK"/>
    <property type="match status" value="1"/>
</dbReference>
<dbReference type="GO" id="GO:0003779">
    <property type="term" value="F:actin binding"/>
    <property type="evidence" value="ECO:0007669"/>
    <property type="project" value="UniProtKB-KW"/>
</dbReference>
<dbReference type="PROSITE" id="PS51450">
    <property type="entry name" value="LRR"/>
    <property type="match status" value="2"/>
</dbReference>
<dbReference type="Pfam" id="PF00652">
    <property type="entry name" value="Ricin_B_lectin"/>
    <property type="match status" value="1"/>
</dbReference>
<feature type="transmembrane region" description="Helical" evidence="20">
    <location>
        <begin position="243"/>
        <end position="270"/>
    </location>
</feature>
<dbReference type="GO" id="GO:0004653">
    <property type="term" value="F:polypeptide N-acetylgalactosaminyltransferase activity"/>
    <property type="evidence" value="ECO:0007669"/>
    <property type="project" value="TreeGrafter"/>
</dbReference>
<keyword evidence="8" id="KW-0808">Transferase</keyword>
<keyword evidence="7" id="KW-0328">Glycosyltransferase</keyword>
<evidence type="ECO:0000256" key="15">
    <source>
        <dbReference type="ARBA" id="ARBA00023034"/>
    </source>
</evidence>
<dbReference type="InterPro" id="IPR000210">
    <property type="entry name" value="BTB/POZ_dom"/>
</dbReference>
<comment type="subcellular location">
    <subcellularLocation>
        <location evidence="2">Golgi apparatus membrane</location>
        <topology evidence="2">Single-pass type II membrane protein</topology>
    </subcellularLocation>
</comment>
<dbReference type="SMART" id="SM00225">
    <property type="entry name" value="BTB"/>
    <property type="match status" value="1"/>
</dbReference>
<dbReference type="Gene3D" id="1.25.40.420">
    <property type="match status" value="1"/>
</dbReference>
<dbReference type="InterPro" id="IPR035992">
    <property type="entry name" value="Ricin_B-like_lectins"/>
</dbReference>
<evidence type="ECO:0000256" key="20">
    <source>
        <dbReference type="SAM" id="Phobius"/>
    </source>
</evidence>
<evidence type="ECO:0000256" key="13">
    <source>
        <dbReference type="ARBA" id="ARBA00022968"/>
    </source>
</evidence>
<dbReference type="Gene3D" id="3.30.710.10">
    <property type="entry name" value="Potassium Channel Kv1.1, Chain A"/>
    <property type="match status" value="1"/>
</dbReference>
<keyword evidence="6" id="KW-0433">Leucine-rich repeat</keyword>
<evidence type="ECO:0000256" key="14">
    <source>
        <dbReference type="ARBA" id="ARBA00022989"/>
    </source>
</evidence>
<dbReference type="InterPro" id="IPR045885">
    <property type="entry name" value="GalNAc-T"/>
</dbReference>
<keyword evidence="5" id="KW-0880">Kelch repeat</keyword>
<dbReference type="PROSITE" id="PS50231">
    <property type="entry name" value="RICIN_B_LECTIN"/>
    <property type="match status" value="1"/>
</dbReference>
<keyword evidence="12" id="KW-0677">Repeat</keyword>
<evidence type="ECO:0000256" key="8">
    <source>
        <dbReference type="ARBA" id="ARBA00022679"/>
    </source>
</evidence>
<dbReference type="Gene3D" id="3.90.550.10">
    <property type="entry name" value="Spore Coat Polysaccharide Biosynthesis Protein SpsA, Chain A"/>
    <property type="match status" value="1"/>
</dbReference>
<dbReference type="SUPFAM" id="SSF53448">
    <property type="entry name" value="Nucleotide-diphospho-sugar transferases"/>
    <property type="match status" value="1"/>
</dbReference>
<keyword evidence="18" id="KW-0464">Manganese</keyword>
<evidence type="ECO:0000256" key="4">
    <source>
        <dbReference type="ARBA" id="ARBA00005680"/>
    </source>
</evidence>
<dbReference type="Gene3D" id="3.80.10.10">
    <property type="entry name" value="Ribonuclease Inhibitor"/>
    <property type="match status" value="1"/>
</dbReference>
<dbReference type="SUPFAM" id="SSF117281">
    <property type="entry name" value="Kelch motif"/>
    <property type="match status" value="2"/>
</dbReference>
<dbReference type="GO" id="GO:0006493">
    <property type="term" value="P:protein O-linked glycosylation"/>
    <property type="evidence" value="ECO:0007669"/>
    <property type="project" value="TreeGrafter"/>
</dbReference>
<protein>
    <recommendedName>
        <fullName evidence="21">BTB domain-containing protein</fullName>
    </recommendedName>
</protein>
<dbReference type="InterPro" id="IPR003591">
    <property type="entry name" value="Leu-rich_rpt_typical-subtyp"/>
</dbReference>
<reference evidence="22" key="1">
    <citation type="submission" date="2020-11" db="EMBL/GenBank/DDBJ databases">
        <authorList>
            <person name="Tran Van P."/>
        </authorList>
    </citation>
    <scope>NUCLEOTIDE SEQUENCE</scope>
</reference>
<keyword evidence="10" id="KW-0479">Metal-binding</keyword>
<dbReference type="OrthoDB" id="1022638at2759"/>
<dbReference type="Pfam" id="PF24681">
    <property type="entry name" value="Kelch_KLHDC2_KLHL20_DRC7"/>
    <property type="match status" value="1"/>
</dbReference>
<comment type="similarity">
    <text evidence="4">Belongs to the glycosyltransferase 2 family. GalNAc-T subfamily.</text>
</comment>
<sequence length="1572" mass="178313">MTQRDFSAIALRKKMNDGSLDLSLRELRDADIPCKELKEIQSLRQLDLSNNYLERLPDNFCASVLRLTRLDLSKNHIKVLPPSIDRLQHLEFLDLYSNKLLTLPPTFGNLKKLKWVDLKNNNWTDKKLQDVAALCATSRGCEAAAKKSVEHMMEVQSNNERKKQEELTRKRERELKEKKAAEAEEAKRLQEKKVAKEKQKAQANNKRAMENRAQVQSNHQVKPVSHAFQNGVARDAQPVRGSWIIFLLKAVMILALLAFVFFVSVLLVSAGGDYSRENLMKTCTEVFDEVHVQLLACFVLSKEKLFHLTNWVYETWNSRDIQSSVEVISEYVEIVQHSAVQSWRFKSCTRRRMSNPFRLKIPVSRSWCPGVTSFLPRRRGRQKLLLLISLCSLYLYVDHIISHRPSDPSIPQHKNPNKWHFDRNHEPIPEPSLDVSTQLLLNVHDPAYAFSSEEVKKFEEQIQERESKIVPGFGELGKGVELVGKEKEEADAIGKKAAFNLYLSDRIPLNRSVPDVRLPQCKSVHYDASLPSASVILVFNNEAWSSLMRTVYSVLDKSPHHLEEVILVDDLSDAPHIGRFLEYYVRTRLPPKVKILRLLERNGLVRAKLRGALAAKGDVLVFLDAHCECNQGWLEPLLQRIKDQTNVVLVPVISSIDDKTLAYPQTPQDSSQVGGFTWSGHFTWITPIESEQRRRRGDPIMPVRSPTMAGGLLAVGRDFFFEIGSYDEGMTIWGGENLELAFRTWMCGGILESIPCSVVGHIFRDFHPYTFPGNVDSHGINTVRMARVWMDDFIRFLYLASPSLRTKEVGDLTNRTLVRNKLKCNDFRWYLENVMPQKYVFDEQSIFFGTLMNVEEMGRLCLDALNREQHVDTTFIVGVYYCYDGLTMNQLVAYSKTRVFRREGTCGVLGDYNNTMRANTLQMTSCESDMQPKPEHLWDYDENTGLLKHKESGLCIDSTGLRPGDSVLMRESFLFVRVMDKVSEEDNNSQGAKSWKPLTRFTHGLYSAGLLQQLDEMRKNGMESSLCDVVLVVGGQDFPAHRVVLAAGSPYFRAMFGGRLREKEMERVEIFGVSSTDAFRRILDFIYSGEVQVDKDGVLDLLQTADMMQVRQVVLSCSDFLKRELDPCNCLGILRVAEVHDCPMLADAAFAYACEHFVLLTAEQEFLDADVKVINRLINSENLRIDGEAQVLNGAMAWFRKDLEERRRYIFDLLPRVRFPLIPVKVLEECAEKETDASLRVAVRSMINDFVSRRGSLVNLNVEPRACARKIIYLFGGAKREMISSWTKHECTLETVMALDASSLDSPWRQICSMELGRIHPGVCVLGRKIYVFGGEQDSQILANGECFDPAENAWIPVSPMVVPRCEFGLCAFGSSLYAFGGWVGEDLGGSIECYCPETDSWSMLGEMPARRFSMGVVAHQELVYVVGGCTQRRRHVKDLQAFNPVTNEWTDLAPMLVPRSQMGVCVLEDHLYVVGGTNKDSQVLASVERYSFEEGTWELVPDMNQGRANPAVAAANGRLFVIGGERTMEVVDFYRAQVTLSDVEVFDPSTCAWTTIASLPDSRSEAGVAVL</sequence>
<evidence type="ECO:0000256" key="7">
    <source>
        <dbReference type="ARBA" id="ARBA00022676"/>
    </source>
</evidence>
<dbReference type="InterPro" id="IPR011333">
    <property type="entry name" value="SKP1/BTB/POZ_sf"/>
</dbReference>
<dbReference type="GO" id="GO:0030246">
    <property type="term" value="F:carbohydrate binding"/>
    <property type="evidence" value="ECO:0007669"/>
    <property type="project" value="UniProtKB-KW"/>
</dbReference>
<evidence type="ECO:0000256" key="9">
    <source>
        <dbReference type="ARBA" id="ARBA00022692"/>
    </source>
</evidence>
<evidence type="ECO:0000259" key="21">
    <source>
        <dbReference type="PROSITE" id="PS50097"/>
    </source>
</evidence>
<dbReference type="InterPro" id="IPR032675">
    <property type="entry name" value="LRR_dom_sf"/>
</dbReference>
<name>A0A7R9GD56_9CRUS</name>